<dbReference type="RefSeq" id="WP_153348596.1">
    <property type="nucleotide sequence ID" value="NZ_WEGI01000018.1"/>
</dbReference>
<dbReference type="PANTHER" id="PTHR30055">
    <property type="entry name" value="HTH-TYPE TRANSCRIPTIONAL REGULATOR RUTR"/>
    <property type="match status" value="1"/>
</dbReference>
<dbReference type="Gene3D" id="1.10.10.60">
    <property type="entry name" value="Homeodomain-like"/>
    <property type="match status" value="1"/>
</dbReference>
<keyword evidence="1 2" id="KW-0238">DNA-binding</keyword>
<dbReference type="AlphaFoldDB" id="A0A7K0DZX6"/>
<dbReference type="Gene3D" id="1.10.357.10">
    <property type="entry name" value="Tetracycline Repressor, domain 2"/>
    <property type="match status" value="1"/>
</dbReference>
<protein>
    <recommendedName>
        <fullName evidence="3">HTH tetR-type domain-containing protein</fullName>
    </recommendedName>
</protein>
<dbReference type="PRINTS" id="PR00455">
    <property type="entry name" value="HTHTETR"/>
</dbReference>
<evidence type="ECO:0000256" key="1">
    <source>
        <dbReference type="ARBA" id="ARBA00023125"/>
    </source>
</evidence>
<dbReference type="InterPro" id="IPR050109">
    <property type="entry name" value="HTH-type_TetR-like_transc_reg"/>
</dbReference>
<dbReference type="GO" id="GO:0000976">
    <property type="term" value="F:transcription cis-regulatory region binding"/>
    <property type="evidence" value="ECO:0007669"/>
    <property type="project" value="TreeGrafter"/>
</dbReference>
<comment type="caution">
    <text evidence="4">The sequence shown here is derived from an EMBL/GenBank/DDBJ whole genome shotgun (WGS) entry which is preliminary data.</text>
</comment>
<evidence type="ECO:0000313" key="5">
    <source>
        <dbReference type="Proteomes" id="UP000431401"/>
    </source>
</evidence>
<evidence type="ECO:0000256" key="2">
    <source>
        <dbReference type="PROSITE-ProRule" id="PRU00335"/>
    </source>
</evidence>
<dbReference type="Pfam" id="PF17920">
    <property type="entry name" value="TetR_C_16"/>
    <property type="match status" value="1"/>
</dbReference>
<feature type="DNA-binding region" description="H-T-H motif" evidence="2">
    <location>
        <begin position="34"/>
        <end position="53"/>
    </location>
</feature>
<dbReference type="PANTHER" id="PTHR30055:SF235">
    <property type="entry name" value="TRANSCRIPTIONAL REGULATORY PROTEIN"/>
    <property type="match status" value="1"/>
</dbReference>
<gene>
    <name evidence="4" type="ORF">NRB56_69680</name>
</gene>
<dbReference type="OrthoDB" id="3210235at2"/>
<evidence type="ECO:0000313" key="4">
    <source>
        <dbReference type="EMBL" id="MQY31359.1"/>
    </source>
</evidence>
<dbReference type="SUPFAM" id="SSF46689">
    <property type="entry name" value="Homeodomain-like"/>
    <property type="match status" value="1"/>
</dbReference>
<proteinExistence type="predicted"/>
<dbReference type="PROSITE" id="PS50977">
    <property type="entry name" value="HTH_TETR_2"/>
    <property type="match status" value="1"/>
</dbReference>
<sequence length="200" mass="21116">MTGRGRRPGDQGTREAILEAARAVFLEQGFTKGAVTAVARRAEVDAALVYHYFGTKLDLFVESMADLLYTQERRAAAVAEGRVRTGADIVADFLGKWEQGSEQPGQAFVALAQAASASPEAAARVNELVTQRIWQPEGSTEPISGAAARRAAMVGAQLVGIAWARYVLGLGPVATAPADEIASWFGPIIDTIRTAGSDAN</sequence>
<evidence type="ECO:0000259" key="3">
    <source>
        <dbReference type="PROSITE" id="PS50977"/>
    </source>
</evidence>
<dbReference type="Proteomes" id="UP000431401">
    <property type="component" value="Unassembled WGS sequence"/>
</dbReference>
<dbReference type="EMBL" id="WEGI01000018">
    <property type="protein sequence ID" value="MQY31359.1"/>
    <property type="molecule type" value="Genomic_DNA"/>
</dbReference>
<dbReference type="GO" id="GO:0003700">
    <property type="term" value="F:DNA-binding transcription factor activity"/>
    <property type="evidence" value="ECO:0007669"/>
    <property type="project" value="TreeGrafter"/>
</dbReference>
<dbReference type="SUPFAM" id="SSF48498">
    <property type="entry name" value="Tetracyclin repressor-like, C-terminal domain"/>
    <property type="match status" value="1"/>
</dbReference>
<feature type="domain" description="HTH tetR-type" evidence="3">
    <location>
        <begin position="11"/>
        <end position="71"/>
    </location>
</feature>
<organism evidence="4 5">
    <name type="scientific">Nocardia aurantia</name>
    <dbReference type="NCBI Taxonomy" id="2585199"/>
    <lineage>
        <taxon>Bacteria</taxon>
        <taxon>Bacillati</taxon>
        <taxon>Actinomycetota</taxon>
        <taxon>Actinomycetes</taxon>
        <taxon>Mycobacteriales</taxon>
        <taxon>Nocardiaceae</taxon>
        <taxon>Nocardia</taxon>
    </lineage>
</organism>
<dbReference type="Pfam" id="PF00440">
    <property type="entry name" value="TetR_N"/>
    <property type="match status" value="1"/>
</dbReference>
<name>A0A7K0DZX6_9NOCA</name>
<keyword evidence="5" id="KW-1185">Reference proteome</keyword>
<dbReference type="InterPro" id="IPR001647">
    <property type="entry name" value="HTH_TetR"/>
</dbReference>
<reference evidence="4 5" key="1">
    <citation type="submission" date="2019-10" db="EMBL/GenBank/DDBJ databases">
        <title>Nocardia macrotermitis sp. nov. and Nocardia aurantia sp. nov., isolated from the gut of fungus growing-termite Macrotermes natalensis.</title>
        <authorList>
            <person name="Benndorf R."/>
            <person name="Schwitalla J."/>
            <person name="Martin K."/>
            <person name="De Beer W."/>
            <person name="Kaster A.-K."/>
            <person name="Vollmers J."/>
            <person name="Poulsen M."/>
            <person name="Beemelmanns C."/>
        </authorList>
    </citation>
    <scope>NUCLEOTIDE SEQUENCE [LARGE SCALE GENOMIC DNA]</scope>
    <source>
        <strain evidence="4 5">RB56</strain>
    </source>
</reference>
<dbReference type="InterPro" id="IPR009057">
    <property type="entry name" value="Homeodomain-like_sf"/>
</dbReference>
<dbReference type="InterPro" id="IPR036271">
    <property type="entry name" value="Tet_transcr_reg_TetR-rel_C_sf"/>
</dbReference>
<accession>A0A7K0DZX6</accession>
<dbReference type="InterPro" id="IPR041678">
    <property type="entry name" value="TetR_C_16"/>
</dbReference>